<gene>
    <name evidence="1" type="ORF">RB653_002265</name>
</gene>
<dbReference type="Pfam" id="PF14388">
    <property type="entry name" value="DUF4419"/>
    <property type="match status" value="2"/>
</dbReference>
<dbReference type="EMBL" id="JAVFKY010000004">
    <property type="protein sequence ID" value="KAK5577324.1"/>
    <property type="molecule type" value="Genomic_DNA"/>
</dbReference>
<dbReference type="InterPro" id="IPR025533">
    <property type="entry name" value="DUF4419"/>
</dbReference>
<comment type="caution">
    <text evidence="1">The sequence shown here is derived from an EMBL/GenBank/DDBJ whole genome shotgun (WGS) entry which is preliminary data.</text>
</comment>
<protein>
    <submittedName>
        <fullName evidence="1">Uncharacterized protein</fullName>
    </submittedName>
</protein>
<name>A0AAN7YMV3_9MYCE</name>
<accession>A0AAN7YMV3</accession>
<sequence length="454" mass="52750">MKKSILNILIIFLVGIIFLQQLELYNISKKQSTQDTYFKNQTDQVVENQNFENEILVNEPNFGFSSFQFNKTNFNDNHQKFKDYIYNKYIEIYSSSDEGGVNLLNETYYFEGDSFLNVLTSGAMDITIRPDDIWSLIIKQFSYFMKLSKGQTIDYINISEDISFKTDSEIANALERAIENQIKTSFSNGQTFNLELFKPKFSTTTKSDIISILGQLVGIDTKKNNNTTSMETKQDFEINLDQTDLGYGIHLNNNGNNNYSQSFNTHIPNIRLLGCKEDYIQIKNKSQELVSNYDFGYELKIWVYNFILPVLDEFINKASDGGDGICQVFIPNTQPNSQDFWGKILDKNGKQSDSQSFIDGWITYFYYFNIEYFGDNLKIHYWLAIDSVPIQYLELKSKHLQNGYSKIPVQIINGEGFVLKYLNLISGHLVADIVDTYKFKSRLDWLLFMELYMK</sequence>
<reference evidence="1 2" key="1">
    <citation type="submission" date="2023-11" db="EMBL/GenBank/DDBJ databases">
        <title>Dfirmibasis_genome.</title>
        <authorList>
            <person name="Edelbroek B."/>
            <person name="Kjellin J."/>
            <person name="Jerlstrom-Hultqvist J."/>
            <person name="Soderbom F."/>
        </authorList>
    </citation>
    <scope>NUCLEOTIDE SEQUENCE [LARGE SCALE GENOMIC DNA]</scope>
    <source>
        <strain evidence="1 2">TNS-C-14</strain>
    </source>
</reference>
<organism evidence="1 2">
    <name type="scientific">Dictyostelium firmibasis</name>
    <dbReference type="NCBI Taxonomy" id="79012"/>
    <lineage>
        <taxon>Eukaryota</taxon>
        <taxon>Amoebozoa</taxon>
        <taxon>Evosea</taxon>
        <taxon>Eumycetozoa</taxon>
        <taxon>Dictyostelia</taxon>
        <taxon>Dictyosteliales</taxon>
        <taxon>Dictyosteliaceae</taxon>
        <taxon>Dictyostelium</taxon>
    </lineage>
</organism>
<keyword evidence="2" id="KW-1185">Reference proteome</keyword>
<evidence type="ECO:0000313" key="2">
    <source>
        <dbReference type="Proteomes" id="UP001344447"/>
    </source>
</evidence>
<dbReference type="PANTHER" id="PTHR31252:SF11">
    <property type="entry name" value="DUF4419 DOMAIN-CONTAINING PROTEIN"/>
    <property type="match status" value="1"/>
</dbReference>
<dbReference type="Proteomes" id="UP001344447">
    <property type="component" value="Unassembled WGS sequence"/>
</dbReference>
<dbReference type="AlphaFoldDB" id="A0AAN7YMV3"/>
<dbReference type="PANTHER" id="PTHR31252">
    <property type="entry name" value="DUF4419 DOMAIN-CONTAINING PROTEIN"/>
    <property type="match status" value="1"/>
</dbReference>
<evidence type="ECO:0000313" key="1">
    <source>
        <dbReference type="EMBL" id="KAK5577324.1"/>
    </source>
</evidence>
<proteinExistence type="predicted"/>